<evidence type="ECO:0000256" key="6">
    <source>
        <dbReference type="RuleBase" id="RU366058"/>
    </source>
</evidence>
<evidence type="ECO:0000313" key="8">
    <source>
        <dbReference type="EMBL" id="GGZ65938.1"/>
    </source>
</evidence>
<protein>
    <recommendedName>
        <fullName evidence="6">TVP38/TMEM64 family membrane protein</fullName>
    </recommendedName>
</protein>
<dbReference type="PANTHER" id="PTHR12677:SF59">
    <property type="entry name" value="GOLGI APPARATUS MEMBRANE PROTEIN TVP38-RELATED"/>
    <property type="match status" value="1"/>
</dbReference>
<comment type="similarity">
    <text evidence="6">Belongs to the TVP38/TMEM64 family.</text>
</comment>
<comment type="caution">
    <text evidence="6">Lacks conserved residue(s) required for the propagation of feature annotation.</text>
</comment>
<dbReference type="InterPro" id="IPR015414">
    <property type="entry name" value="TMEM64"/>
</dbReference>
<dbReference type="PANTHER" id="PTHR12677">
    <property type="entry name" value="GOLGI APPARATUS MEMBRANE PROTEIN TVP38-RELATED"/>
    <property type="match status" value="1"/>
</dbReference>
<evidence type="ECO:0000256" key="3">
    <source>
        <dbReference type="ARBA" id="ARBA00022692"/>
    </source>
</evidence>
<sequence length="238" mass="26383">MHSNLVKLTLLVSLLFLLGQFGEQLPWGDTFSQQWIDSHTRDNGFAGVVNYFCISVCLMSFGLPRQLVAFMGGYAFGVVQGCLYSTLAAATSCIVVVFFARYFARSFIQIRLKEKMTKLNRFLKQDVLVKSIVVRLMPVGNNLATNLIAGVTQVRVLPFVTGSTIGYLPQMIIFSLMGKGVLVNSGANLIASILLFLLASLLGAYILKKYRTQITGKPDHLNETKVNDSALHTNEYER</sequence>
<keyword evidence="2 6" id="KW-1003">Cell membrane</keyword>
<evidence type="ECO:0000259" key="7">
    <source>
        <dbReference type="Pfam" id="PF09335"/>
    </source>
</evidence>
<evidence type="ECO:0000256" key="5">
    <source>
        <dbReference type="ARBA" id="ARBA00023136"/>
    </source>
</evidence>
<dbReference type="GO" id="GO:0005886">
    <property type="term" value="C:plasma membrane"/>
    <property type="evidence" value="ECO:0007669"/>
    <property type="project" value="UniProtKB-SubCell"/>
</dbReference>
<evidence type="ECO:0000256" key="2">
    <source>
        <dbReference type="ARBA" id="ARBA00022475"/>
    </source>
</evidence>
<dbReference type="EMBL" id="BMZC01000006">
    <property type="protein sequence ID" value="GGZ65938.1"/>
    <property type="molecule type" value="Genomic_DNA"/>
</dbReference>
<organism evidence="8 9">
    <name type="scientific">Paraglaciecola chathamensis</name>
    <dbReference type="NCBI Taxonomy" id="368405"/>
    <lineage>
        <taxon>Bacteria</taxon>
        <taxon>Pseudomonadati</taxon>
        <taxon>Pseudomonadota</taxon>
        <taxon>Gammaproteobacteria</taxon>
        <taxon>Alteromonadales</taxon>
        <taxon>Alteromonadaceae</taxon>
        <taxon>Paraglaciecola</taxon>
    </lineage>
</organism>
<comment type="caution">
    <text evidence="8">The sequence shown here is derived from an EMBL/GenBank/DDBJ whole genome shotgun (WGS) entry which is preliminary data.</text>
</comment>
<feature type="transmembrane region" description="Helical" evidence="6">
    <location>
        <begin position="83"/>
        <end position="104"/>
    </location>
</feature>
<evidence type="ECO:0000256" key="1">
    <source>
        <dbReference type="ARBA" id="ARBA00004651"/>
    </source>
</evidence>
<keyword evidence="4 6" id="KW-1133">Transmembrane helix</keyword>
<comment type="subcellular location">
    <subcellularLocation>
        <location evidence="1 6">Cell membrane</location>
        <topology evidence="1 6">Multi-pass membrane protein</topology>
    </subcellularLocation>
</comment>
<keyword evidence="3 6" id="KW-0812">Transmembrane</keyword>
<reference evidence="8" key="1">
    <citation type="journal article" date="2014" name="Int. J. Syst. Evol. Microbiol.">
        <title>Complete genome sequence of Corynebacterium casei LMG S-19264T (=DSM 44701T), isolated from a smear-ripened cheese.</title>
        <authorList>
            <consortium name="US DOE Joint Genome Institute (JGI-PGF)"/>
            <person name="Walter F."/>
            <person name="Albersmeier A."/>
            <person name="Kalinowski J."/>
            <person name="Ruckert C."/>
        </authorList>
    </citation>
    <scope>NUCLEOTIDE SEQUENCE</scope>
    <source>
        <strain evidence="8">KCTC 32337</strain>
    </source>
</reference>
<keyword evidence="5 6" id="KW-0472">Membrane</keyword>
<feature type="transmembrane region" description="Helical" evidence="6">
    <location>
        <begin position="189"/>
        <end position="207"/>
    </location>
</feature>
<name>A0A8H9IAD0_9ALTE</name>
<dbReference type="RefSeq" id="WP_191866205.1">
    <property type="nucleotide sequence ID" value="NZ_BMZC01000006.1"/>
</dbReference>
<feature type="transmembrane region" description="Helical" evidence="6">
    <location>
        <begin position="156"/>
        <end position="177"/>
    </location>
</feature>
<dbReference type="Proteomes" id="UP000622604">
    <property type="component" value="Unassembled WGS sequence"/>
</dbReference>
<reference evidence="8" key="2">
    <citation type="submission" date="2020-09" db="EMBL/GenBank/DDBJ databases">
        <authorList>
            <person name="Sun Q."/>
            <person name="Kim S."/>
        </authorList>
    </citation>
    <scope>NUCLEOTIDE SEQUENCE</scope>
    <source>
        <strain evidence="8">KCTC 32337</strain>
    </source>
</reference>
<gene>
    <name evidence="8" type="ORF">GCM10011274_25410</name>
</gene>
<dbReference type="InterPro" id="IPR032816">
    <property type="entry name" value="VTT_dom"/>
</dbReference>
<accession>A0A8H9IAD0</accession>
<proteinExistence type="inferred from homology"/>
<feature type="domain" description="VTT" evidence="7">
    <location>
        <begin position="63"/>
        <end position="178"/>
    </location>
</feature>
<dbReference type="AlphaFoldDB" id="A0A8H9IAD0"/>
<evidence type="ECO:0000313" key="9">
    <source>
        <dbReference type="Proteomes" id="UP000622604"/>
    </source>
</evidence>
<dbReference type="Pfam" id="PF09335">
    <property type="entry name" value="VTT_dom"/>
    <property type="match status" value="1"/>
</dbReference>
<evidence type="ECO:0000256" key="4">
    <source>
        <dbReference type="ARBA" id="ARBA00022989"/>
    </source>
</evidence>